<keyword evidence="19" id="KW-1185">Reference proteome</keyword>
<keyword evidence="12" id="KW-0479">Metal-binding</keyword>
<dbReference type="SUPFAM" id="SSF51621">
    <property type="entry name" value="Phosphoenolpyruvate/pyruvate domain"/>
    <property type="match status" value="1"/>
</dbReference>
<evidence type="ECO:0000256" key="14">
    <source>
        <dbReference type="ARBA" id="ARBA00022842"/>
    </source>
</evidence>
<dbReference type="Pfam" id="PF00391">
    <property type="entry name" value="PEP-utilizers"/>
    <property type="match status" value="1"/>
</dbReference>
<dbReference type="PROSITE" id="PS51094">
    <property type="entry name" value="PTS_EIIA_TYPE_2"/>
    <property type="match status" value="1"/>
</dbReference>
<dbReference type="Gene3D" id="3.30.1340.10">
    <property type="entry name" value="HPr-like"/>
    <property type="match status" value="1"/>
</dbReference>
<evidence type="ECO:0000256" key="10">
    <source>
        <dbReference type="ARBA" id="ARBA00022679"/>
    </source>
</evidence>
<dbReference type="InterPro" id="IPR040442">
    <property type="entry name" value="Pyrv_kinase-like_dom_sf"/>
</dbReference>
<evidence type="ECO:0000313" key="19">
    <source>
        <dbReference type="Proteomes" id="UP000193118"/>
    </source>
</evidence>
<dbReference type="PROSITE" id="PS00369">
    <property type="entry name" value="PTS_HPR_HIS"/>
    <property type="match status" value="1"/>
</dbReference>
<dbReference type="InterPro" id="IPR035895">
    <property type="entry name" value="HPr-like_sf"/>
</dbReference>
<keyword evidence="9" id="KW-0762">Sugar transport</keyword>
<accession>A0A1X3D2M3</accession>
<dbReference type="Gene3D" id="3.40.930.10">
    <property type="entry name" value="Mannitol-specific EII, Chain A"/>
    <property type="match status" value="2"/>
</dbReference>
<evidence type="ECO:0000256" key="13">
    <source>
        <dbReference type="ARBA" id="ARBA00022777"/>
    </source>
</evidence>
<evidence type="ECO:0000256" key="12">
    <source>
        <dbReference type="ARBA" id="ARBA00022723"/>
    </source>
</evidence>
<dbReference type="Proteomes" id="UP000193118">
    <property type="component" value="Unassembled WGS sequence"/>
</dbReference>
<evidence type="ECO:0000256" key="8">
    <source>
        <dbReference type="ARBA" id="ARBA00022553"/>
    </source>
</evidence>
<dbReference type="EMBL" id="MTBO01000041">
    <property type="protein sequence ID" value="OSI14179.1"/>
    <property type="molecule type" value="Genomic_DNA"/>
</dbReference>
<dbReference type="InterPro" id="IPR001020">
    <property type="entry name" value="PTS_HPr_His_P_site"/>
</dbReference>
<evidence type="ECO:0000256" key="6">
    <source>
        <dbReference type="ARBA" id="ARBA00022448"/>
    </source>
</evidence>
<protein>
    <recommendedName>
        <fullName evidence="5">phosphoenolpyruvate--protein phosphotransferase</fullName>
        <ecNumber evidence="5">2.7.3.9</ecNumber>
    </recommendedName>
</protein>
<sequence length="953" mass="101217">MLTLSTEHIRMRQQAANKEEALQILADILVADGLAIPAYLNGLKAREAQTSTYLGQGIAIPHGTPESRTSILNTGVRLVHFPDGVLWDGENQAYLAVVIAAKSDEHLQILQLLTRALSENIEQALRTAETPEQILSLLNAEPDSLLLHENLMSAGADAADIDDVLYQAAVLLKKQKVVAPGFLSALKPQDAVQLQDGLWCLTAEDAVLQPAVAIVKLKEPIPFRDGSLSALVCVASNDKLDLQRLSRLMDMLFQPEALQNSESRRELALAVGAETVPDWQSAGVVLANAHGLHARPATALANVCKEFDGEVKVSLDGGSYVSAKSLTKLLSLGAERGQTLTFIAEPGSEAEAGLPQIIQAVRSGLGEEVEAVGEAAHAAPEAGGNDAFAVEVAALQDDVRNQGVAASPGLAAGKAYLMKEVDFHYPHTAEDSEAERGKLQQAVADVKAELAQMVAQAKSKDIRQIFTAHAALLDDPDLLQQVDAGIRRQLSAAAAWHSHIEALAKEQEALNNPLLAGRAADLRDVGNKVMALLCGVKAAEEPQEPYILVMEDVVPSVVARLDQQKVAGILTAAGGASSHSAIVARALGIAAVVGAGEAVLSLPEGSTLLINGEDGAFYLNPAQSRIDEAMQQRALMQEQRKLAEAHCMEAAVTTDGHRVEVAANLGKVADAAGAVQRGAEAVGLLRTELVFMSHASAPDEAQQEKDYRVVFDAMGSRPVVVRTLDVGGDKPLPYLPLPKEDNPFLGERGLRMTLRRPQLLRQQLSALLKAADGRPLRIMFPMVGRLEEWHAAKAILDDALAETPCPDLQVGIMVEVPSVALIAGHLAKEVDFFSIGTNDLTQYVLAIDRGHPILSAEADGLHPSILQLISQTVAAAHRHGKWVGVCGELAADSKAVPILLGLGVDELSVSAGSIPLVKAQIRRLNTRECKELAAEALTCATAAEVRSLSSRNG</sequence>
<keyword evidence="11" id="KW-0598">Phosphotransferase system</keyword>
<dbReference type="SUPFAM" id="SSF55594">
    <property type="entry name" value="HPr-like"/>
    <property type="match status" value="1"/>
</dbReference>
<dbReference type="SUPFAM" id="SSF47831">
    <property type="entry name" value="Enzyme I of the PEP:sugar phosphotransferase system HPr-binding (sub)domain"/>
    <property type="match status" value="1"/>
</dbReference>
<organism evidence="18 19">
    <name type="scientific">Neisseria dentiae</name>
    <dbReference type="NCBI Taxonomy" id="194197"/>
    <lineage>
        <taxon>Bacteria</taxon>
        <taxon>Pseudomonadati</taxon>
        <taxon>Pseudomonadota</taxon>
        <taxon>Betaproteobacteria</taxon>
        <taxon>Neisseriales</taxon>
        <taxon>Neisseriaceae</taxon>
        <taxon>Neisseria</taxon>
    </lineage>
</organism>
<dbReference type="InterPro" id="IPR002178">
    <property type="entry name" value="PTS_EIIA_type-2_dom"/>
</dbReference>
<dbReference type="PROSITE" id="PS00372">
    <property type="entry name" value="PTS_EIIA_TYPE_2_HIS"/>
    <property type="match status" value="1"/>
</dbReference>
<evidence type="ECO:0000256" key="7">
    <source>
        <dbReference type="ARBA" id="ARBA00022490"/>
    </source>
</evidence>
<dbReference type="InterPro" id="IPR036637">
    <property type="entry name" value="Phosphohistidine_dom_sf"/>
</dbReference>
<dbReference type="SUPFAM" id="SSF55804">
    <property type="entry name" value="Phoshotransferase/anion transport protein"/>
    <property type="match status" value="2"/>
</dbReference>
<dbReference type="InterPro" id="IPR050499">
    <property type="entry name" value="PEP-utilizing_PTS_enzyme"/>
</dbReference>
<comment type="cofactor">
    <cofactor evidence="2">
        <name>Mg(2+)</name>
        <dbReference type="ChEBI" id="CHEBI:18420"/>
    </cofactor>
</comment>
<dbReference type="PANTHER" id="PTHR46244:SF6">
    <property type="entry name" value="PHOSPHOENOLPYRUVATE-PROTEIN PHOSPHOTRANSFERASE"/>
    <property type="match status" value="1"/>
</dbReference>
<keyword evidence="6" id="KW-0813">Transport</keyword>
<comment type="subcellular location">
    <subcellularLocation>
        <location evidence="3">Cytoplasm</location>
    </subcellularLocation>
</comment>
<dbReference type="NCBIfam" id="NF008319">
    <property type="entry name" value="PRK11109.1"/>
    <property type="match status" value="1"/>
</dbReference>
<dbReference type="InterPro" id="IPR015813">
    <property type="entry name" value="Pyrv/PenolPyrv_kinase-like_dom"/>
</dbReference>
<dbReference type="GO" id="GO:0008965">
    <property type="term" value="F:phosphoenolpyruvate-protein phosphotransferase activity"/>
    <property type="evidence" value="ECO:0007669"/>
    <property type="project" value="UniProtKB-EC"/>
</dbReference>
<keyword evidence="18" id="KW-0670">Pyruvate</keyword>
<dbReference type="InterPro" id="IPR006318">
    <property type="entry name" value="PTS_EI-like"/>
</dbReference>
<keyword evidence="10 18" id="KW-0808">Transferase</keyword>
<dbReference type="EC" id="2.7.3.9" evidence="5"/>
<evidence type="ECO:0000256" key="9">
    <source>
        <dbReference type="ARBA" id="ARBA00022597"/>
    </source>
</evidence>
<dbReference type="InterPro" id="IPR008731">
    <property type="entry name" value="PTS_EIN"/>
</dbReference>
<dbReference type="RefSeq" id="WP_085366882.1">
    <property type="nucleotide sequence ID" value="NZ_CAUJPZ010000056.1"/>
</dbReference>
<evidence type="ECO:0000256" key="1">
    <source>
        <dbReference type="ARBA" id="ARBA00000683"/>
    </source>
</evidence>
<dbReference type="CDD" id="cd00211">
    <property type="entry name" value="PTS_IIA_fru"/>
    <property type="match status" value="1"/>
</dbReference>
<dbReference type="Gene3D" id="3.50.30.10">
    <property type="entry name" value="Phosphohistidine domain"/>
    <property type="match status" value="1"/>
</dbReference>
<feature type="coiled-coil region" evidence="15">
    <location>
        <begin position="429"/>
        <end position="456"/>
    </location>
</feature>
<dbReference type="InterPro" id="IPR036618">
    <property type="entry name" value="PtsI_HPr-bd_sf"/>
</dbReference>
<dbReference type="Gene3D" id="1.10.274.10">
    <property type="entry name" value="PtsI, HPr-binding domain"/>
    <property type="match status" value="1"/>
</dbReference>
<evidence type="ECO:0000259" key="17">
    <source>
        <dbReference type="PROSITE" id="PS51350"/>
    </source>
</evidence>
<keyword evidence="7" id="KW-0963">Cytoplasm</keyword>
<dbReference type="InterPro" id="IPR000032">
    <property type="entry name" value="HPr-like"/>
</dbReference>
<dbReference type="SUPFAM" id="SSF52009">
    <property type="entry name" value="Phosphohistidine domain"/>
    <property type="match status" value="1"/>
</dbReference>
<dbReference type="InterPro" id="IPR016152">
    <property type="entry name" value="PTrfase/Anion_transptr"/>
</dbReference>
<dbReference type="InterPro" id="IPR023151">
    <property type="entry name" value="PEP_util_CS"/>
</dbReference>
<dbReference type="AlphaFoldDB" id="A0A1X3D2M3"/>
<evidence type="ECO:0000313" key="18">
    <source>
        <dbReference type="EMBL" id="OSI14179.1"/>
    </source>
</evidence>
<dbReference type="PRINTS" id="PR00107">
    <property type="entry name" value="PHOSPHOCPHPR"/>
</dbReference>
<evidence type="ECO:0000256" key="11">
    <source>
        <dbReference type="ARBA" id="ARBA00022683"/>
    </source>
</evidence>
<feature type="domain" description="PTS EIIA type-2" evidence="16">
    <location>
        <begin position="2"/>
        <end position="141"/>
    </location>
</feature>
<dbReference type="InterPro" id="IPR000121">
    <property type="entry name" value="PEP_util_C"/>
</dbReference>
<dbReference type="OrthoDB" id="9765468at2"/>
<dbReference type="InterPro" id="IPR008279">
    <property type="entry name" value="PEP-util_enz_mobile_dom"/>
</dbReference>
<feature type="domain" description="HPr" evidence="17">
    <location>
        <begin position="279"/>
        <end position="368"/>
    </location>
</feature>
<name>A0A1X3D2M3_9NEIS</name>
<dbReference type="PROSITE" id="PS00370">
    <property type="entry name" value="PEP_ENZYMES_PHOS_SITE"/>
    <property type="match status" value="1"/>
</dbReference>
<dbReference type="GO" id="GO:0046872">
    <property type="term" value="F:metal ion binding"/>
    <property type="evidence" value="ECO:0007669"/>
    <property type="project" value="UniProtKB-KW"/>
</dbReference>
<dbReference type="Pfam" id="PF05524">
    <property type="entry name" value="PEP-utilisers_N"/>
    <property type="match status" value="1"/>
</dbReference>
<dbReference type="CDD" id="cd00367">
    <property type="entry name" value="PTS-HPr_like"/>
    <property type="match status" value="1"/>
</dbReference>
<dbReference type="Pfam" id="PF00359">
    <property type="entry name" value="PTS_EIIA_2"/>
    <property type="match status" value="1"/>
</dbReference>
<keyword evidence="8" id="KW-0597">Phosphoprotein</keyword>
<dbReference type="Pfam" id="PF02896">
    <property type="entry name" value="PEP-utilizers_C"/>
    <property type="match status" value="1"/>
</dbReference>
<dbReference type="PROSITE" id="PS00742">
    <property type="entry name" value="PEP_ENZYMES_2"/>
    <property type="match status" value="1"/>
</dbReference>
<dbReference type="PROSITE" id="PS51350">
    <property type="entry name" value="PTS_HPR_DOM"/>
    <property type="match status" value="1"/>
</dbReference>
<evidence type="ECO:0000256" key="3">
    <source>
        <dbReference type="ARBA" id="ARBA00004496"/>
    </source>
</evidence>
<evidence type="ECO:0000256" key="2">
    <source>
        <dbReference type="ARBA" id="ARBA00001946"/>
    </source>
</evidence>
<dbReference type="GO" id="GO:0016301">
    <property type="term" value="F:kinase activity"/>
    <property type="evidence" value="ECO:0007669"/>
    <property type="project" value="UniProtKB-KW"/>
</dbReference>
<gene>
    <name evidence="18" type="ORF">BWD09_11125</name>
</gene>
<dbReference type="InterPro" id="IPR018274">
    <property type="entry name" value="PEP_util_AS"/>
</dbReference>
<dbReference type="NCBIfam" id="TIGR01003">
    <property type="entry name" value="PTS_HPr_family"/>
    <property type="match status" value="1"/>
</dbReference>
<keyword evidence="14" id="KW-0460">Magnesium</keyword>
<dbReference type="Gene3D" id="3.20.20.60">
    <property type="entry name" value="Phosphoenolpyruvate-binding domains"/>
    <property type="match status" value="1"/>
</dbReference>
<proteinExistence type="inferred from homology"/>
<dbReference type="GO" id="GO:0009401">
    <property type="term" value="P:phosphoenolpyruvate-dependent sugar phosphotransferase system"/>
    <property type="evidence" value="ECO:0007669"/>
    <property type="project" value="UniProtKB-KW"/>
</dbReference>
<keyword evidence="13" id="KW-0418">Kinase</keyword>
<dbReference type="STRING" id="194197.BWD09_11125"/>
<evidence type="ECO:0000256" key="15">
    <source>
        <dbReference type="SAM" id="Coils"/>
    </source>
</evidence>
<dbReference type="PANTHER" id="PTHR46244">
    <property type="entry name" value="PHOSPHOENOLPYRUVATE-PROTEIN PHOSPHOTRANSFERASE"/>
    <property type="match status" value="1"/>
</dbReference>
<dbReference type="PRINTS" id="PR01736">
    <property type="entry name" value="PHPHTRNFRASE"/>
</dbReference>
<keyword evidence="15" id="KW-0175">Coiled coil</keyword>
<evidence type="ECO:0000256" key="4">
    <source>
        <dbReference type="ARBA" id="ARBA00007837"/>
    </source>
</evidence>
<evidence type="ECO:0000259" key="16">
    <source>
        <dbReference type="PROSITE" id="PS51094"/>
    </source>
</evidence>
<dbReference type="NCBIfam" id="TIGR01417">
    <property type="entry name" value="PTS_I_fam"/>
    <property type="match status" value="1"/>
</dbReference>
<comment type="caution">
    <text evidence="18">The sequence shown here is derived from an EMBL/GenBank/DDBJ whole genome shotgun (WGS) entry which is preliminary data.</text>
</comment>
<evidence type="ECO:0000256" key="5">
    <source>
        <dbReference type="ARBA" id="ARBA00012232"/>
    </source>
</evidence>
<dbReference type="GO" id="GO:0005737">
    <property type="term" value="C:cytoplasm"/>
    <property type="evidence" value="ECO:0007669"/>
    <property type="project" value="UniProtKB-SubCell"/>
</dbReference>
<comment type="catalytic activity">
    <reaction evidence="1">
        <text>L-histidyl-[protein] + phosphoenolpyruvate = N(pros)-phospho-L-histidyl-[protein] + pyruvate</text>
        <dbReference type="Rhea" id="RHEA:23880"/>
        <dbReference type="Rhea" id="RHEA-COMP:9745"/>
        <dbReference type="Rhea" id="RHEA-COMP:9746"/>
        <dbReference type="ChEBI" id="CHEBI:15361"/>
        <dbReference type="ChEBI" id="CHEBI:29979"/>
        <dbReference type="ChEBI" id="CHEBI:58702"/>
        <dbReference type="ChEBI" id="CHEBI:64837"/>
        <dbReference type="EC" id="2.7.3.9"/>
    </reaction>
</comment>
<dbReference type="Pfam" id="PF00381">
    <property type="entry name" value="PTS-HPr"/>
    <property type="match status" value="1"/>
</dbReference>
<reference evidence="19" key="1">
    <citation type="submission" date="2017-01" db="EMBL/GenBank/DDBJ databases">
        <authorList>
            <person name="Wolfgang W.J."/>
            <person name="Cole J."/>
            <person name="Wroblewski D."/>
            <person name="Mcginnis J."/>
            <person name="Musser K.A."/>
        </authorList>
    </citation>
    <scope>NUCLEOTIDE SEQUENCE [LARGE SCALE GENOMIC DNA]</scope>
    <source>
        <strain evidence="19">DSM 19151</strain>
    </source>
</reference>
<dbReference type="GeneID" id="94580249"/>
<comment type="similarity">
    <text evidence="4">Belongs to the PEP-utilizing enzyme family.</text>
</comment>